<dbReference type="AlphaFoldDB" id="A0A101UTY0"/>
<name>A0A101UTY0_9ACTN</name>
<feature type="region of interest" description="Disordered" evidence="1">
    <location>
        <begin position="1"/>
        <end position="21"/>
    </location>
</feature>
<dbReference type="EMBL" id="LMXB01000083">
    <property type="protein sequence ID" value="KUO16810.1"/>
    <property type="molecule type" value="Genomic_DNA"/>
</dbReference>
<organism evidence="2 3">
    <name type="scientific">Streptomyces dysideae</name>
    <dbReference type="NCBI Taxonomy" id="909626"/>
    <lineage>
        <taxon>Bacteria</taxon>
        <taxon>Bacillati</taxon>
        <taxon>Actinomycetota</taxon>
        <taxon>Actinomycetes</taxon>
        <taxon>Kitasatosporales</taxon>
        <taxon>Streptomycetaceae</taxon>
        <taxon>Streptomyces</taxon>
    </lineage>
</organism>
<protein>
    <submittedName>
        <fullName evidence="2">Uncharacterized protein</fullName>
    </submittedName>
</protein>
<keyword evidence="3" id="KW-1185">Reference proteome</keyword>
<reference evidence="2 3" key="1">
    <citation type="submission" date="2015-10" db="EMBL/GenBank/DDBJ databases">
        <title>Draft genome sequence of Streptomyces sp. RV15, isolated from a marine sponge.</title>
        <authorList>
            <person name="Ruckert C."/>
            <person name="Abdelmohsen U.R."/>
            <person name="Winkler A."/>
            <person name="Hentschel U."/>
            <person name="Kalinowski J."/>
            <person name="Kampfer P."/>
            <person name="Glaeser S."/>
        </authorList>
    </citation>
    <scope>NUCLEOTIDE SEQUENCE [LARGE SCALE GENOMIC DNA]</scope>
    <source>
        <strain evidence="2 3">RV15</strain>
    </source>
</reference>
<sequence>MGDDALLHHRPSPQGEPSWIASSAGAATCCAEAQASSAPSALDLAAYDKSRDGRSSRGQGAVLSWPLDRAPSVVVRAARP</sequence>
<evidence type="ECO:0000313" key="2">
    <source>
        <dbReference type="EMBL" id="KUO16810.1"/>
    </source>
</evidence>
<proteinExistence type="predicted"/>
<comment type="caution">
    <text evidence="2">The sequence shown here is derived from an EMBL/GenBank/DDBJ whole genome shotgun (WGS) entry which is preliminary data.</text>
</comment>
<accession>A0A101UTY0</accession>
<dbReference type="Proteomes" id="UP000053260">
    <property type="component" value="Unassembled WGS sequence"/>
</dbReference>
<evidence type="ECO:0000256" key="1">
    <source>
        <dbReference type="SAM" id="MobiDB-lite"/>
    </source>
</evidence>
<gene>
    <name evidence="2" type="ORF">AQJ91_34165</name>
</gene>
<evidence type="ECO:0000313" key="3">
    <source>
        <dbReference type="Proteomes" id="UP000053260"/>
    </source>
</evidence>